<dbReference type="Pfam" id="PF13450">
    <property type="entry name" value="NAD_binding_8"/>
    <property type="match status" value="1"/>
</dbReference>
<evidence type="ECO:0000313" key="1">
    <source>
        <dbReference type="EMBL" id="AOY84840.2"/>
    </source>
</evidence>
<dbReference type="InterPro" id="IPR036188">
    <property type="entry name" value="FAD/NAD-bd_sf"/>
</dbReference>
<dbReference type="GO" id="GO:0016116">
    <property type="term" value="P:carotenoid metabolic process"/>
    <property type="evidence" value="ECO:0007669"/>
    <property type="project" value="InterPro"/>
</dbReference>
<sequence length="535" mass="58785">MVSTQGGKGKVEYTNKKEFPQKKVQKKVVVIGAGIGGLTAGALLARRGYRVVILDQALVPGGCASTFKRRGFTFDVGATQVAGLEPGGIHKRIFDELEVDLPAATPCDPACAVFLPGETEPINIWRNPEQWKTERQRQFPGSEPFWQLMATLFNASWKFQSRDPVLPPRNLWDLWQLTSAVRPDTLITLPFTFMTVADGLRGYGLYGNKRLKTFLDLQLKLYSQVDVDQTALLYAATALGVSQEPQGLFHLQGSMQVLSDRLVEALEKWGGKLLMRHTVEQIETSGGKATGVTIRNQKTGEVWTEPADEVVANVTVQNLVKLLGNNLQSFNGTSMAGYSMAGYKYRVDKLPSPSGAFVIYLGVDKLAIPDGCPPHLQFLYDYDGPIGENNSLFISVSKPGDGRAPEGKATITASSFTDAAMWWRGSKQDYDRLKEEYTENAIARLSQYFDLTPETIIHQEAATPRTFARYTAREQGIVGGIGQRIPTFGPFGFATRTPCKSLWLVGDSTHPGEGTAGVSYSALTAVRQIETSFCF</sequence>
<evidence type="ECO:0000313" key="2">
    <source>
        <dbReference type="Proteomes" id="UP000176944"/>
    </source>
</evidence>
<reference evidence="2" key="1">
    <citation type="submission" date="2016-10" db="EMBL/GenBank/DDBJ databases">
        <title>Comparative genomics uncovers the prolific and rare metabolic potential of the cyanobacterial genus Moorea.</title>
        <authorList>
            <person name="Leao T."/>
            <person name="Castelao G."/>
            <person name="Korobeynikov A."/>
            <person name="Monroe E.A."/>
            <person name="Podell S."/>
            <person name="Glukhov E."/>
            <person name="Allen E."/>
            <person name="Gerwick W.H."/>
            <person name="Gerwick L."/>
        </authorList>
    </citation>
    <scope>NUCLEOTIDE SEQUENCE [LARGE SCALE GENOMIC DNA]</scope>
    <source>
        <strain evidence="2">JHB</strain>
    </source>
</reference>
<accession>A0A1D9GBT5</accession>
<gene>
    <name evidence="1" type="primary">crtD</name>
    <name evidence="1" type="ORF">BJP36_23065</name>
</gene>
<dbReference type="InterPro" id="IPR014104">
    <property type="entry name" value="Myxoxanthophyll_desat_CrtD"/>
</dbReference>
<dbReference type="AlphaFoldDB" id="A0A1D9GBT5"/>
<dbReference type="PANTHER" id="PTHR46313:SF3">
    <property type="entry name" value="PROLYCOPENE ISOMERASE, CHLOROPLASTIC"/>
    <property type="match status" value="1"/>
</dbReference>
<proteinExistence type="predicted"/>
<dbReference type="NCBIfam" id="TIGR02733">
    <property type="entry name" value="desat_CrtD"/>
    <property type="match status" value="1"/>
</dbReference>
<name>A0A1D9GBT5_MOOP1</name>
<dbReference type="EMBL" id="CP017708">
    <property type="protein sequence ID" value="AOY84840.2"/>
    <property type="molecule type" value="Genomic_DNA"/>
</dbReference>
<dbReference type="Proteomes" id="UP000176944">
    <property type="component" value="Chromosome"/>
</dbReference>
<dbReference type="InterPro" id="IPR045892">
    <property type="entry name" value="CrtISO-like"/>
</dbReference>
<dbReference type="Gene3D" id="3.50.50.60">
    <property type="entry name" value="FAD/NAD(P)-binding domain"/>
    <property type="match status" value="2"/>
</dbReference>
<dbReference type="PRINTS" id="PR00420">
    <property type="entry name" value="RNGMNOXGNASE"/>
</dbReference>
<dbReference type="PANTHER" id="PTHR46313">
    <property type="match status" value="1"/>
</dbReference>
<dbReference type="SUPFAM" id="SSF51905">
    <property type="entry name" value="FAD/NAD(P)-binding domain"/>
    <property type="match status" value="1"/>
</dbReference>
<protein>
    <submittedName>
        <fullName evidence="1">C-3',4' desaturase CrtD</fullName>
    </submittedName>
</protein>
<organism evidence="1 2">
    <name type="scientific">Moorena producens (strain JHB)</name>
    <dbReference type="NCBI Taxonomy" id="1454205"/>
    <lineage>
        <taxon>Bacteria</taxon>
        <taxon>Bacillati</taxon>
        <taxon>Cyanobacteriota</taxon>
        <taxon>Cyanophyceae</taxon>
        <taxon>Coleofasciculales</taxon>
        <taxon>Coleofasciculaceae</taxon>
        <taxon>Moorena</taxon>
    </lineage>
</organism>